<comment type="caution">
    <text evidence="2">The sequence shown here is derived from an EMBL/GenBank/DDBJ whole genome shotgun (WGS) entry which is preliminary data.</text>
</comment>
<dbReference type="Proteomes" id="UP001500967">
    <property type="component" value="Unassembled WGS sequence"/>
</dbReference>
<evidence type="ECO:0000313" key="2">
    <source>
        <dbReference type="EMBL" id="GAA0252737.1"/>
    </source>
</evidence>
<evidence type="ECO:0000256" key="1">
    <source>
        <dbReference type="SAM" id="Phobius"/>
    </source>
</evidence>
<keyword evidence="1" id="KW-0472">Membrane</keyword>
<feature type="transmembrane region" description="Helical" evidence="1">
    <location>
        <begin position="139"/>
        <end position="159"/>
    </location>
</feature>
<protein>
    <submittedName>
        <fullName evidence="2">Uncharacterized protein</fullName>
    </submittedName>
</protein>
<feature type="transmembrane region" description="Helical" evidence="1">
    <location>
        <begin position="64"/>
        <end position="87"/>
    </location>
</feature>
<reference evidence="2 3" key="1">
    <citation type="journal article" date="2019" name="Int. J. Syst. Evol. Microbiol.">
        <title>The Global Catalogue of Microorganisms (GCM) 10K type strain sequencing project: providing services to taxonomists for standard genome sequencing and annotation.</title>
        <authorList>
            <consortium name="The Broad Institute Genomics Platform"/>
            <consortium name="The Broad Institute Genome Sequencing Center for Infectious Disease"/>
            <person name="Wu L."/>
            <person name="Ma J."/>
        </authorList>
    </citation>
    <scope>NUCLEOTIDE SEQUENCE [LARGE SCALE GENOMIC DNA]</scope>
    <source>
        <strain evidence="2 3">JCM 10425</strain>
    </source>
</reference>
<gene>
    <name evidence="2" type="ORF">GCM10009539_42400</name>
</gene>
<feature type="transmembrane region" description="Helical" evidence="1">
    <location>
        <begin position="107"/>
        <end position="132"/>
    </location>
</feature>
<feature type="transmembrane region" description="Helical" evidence="1">
    <location>
        <begin position="195"/>
        <end position="214"/>
    </location>
</feature>
<accession>A0ABN0UJL9</accession>
<sequence length="220" mass="23580">MESPGKVSVVLATVFTLVVQGLSLVEFLPAPIAVGVAAVWAALVAVVARWVARGPVRRAWTEDVLVALGATTMALFAFGGAIGLLMLRTALGTESVTGEVMIAMFLPSIPIAILANVPIELVVIPVLLIVGWRPGLRRVLILVAAGLYFLLRIWTYLVFAGARLDFAGAEHSTARLTAAERAEFARGLHVGDPRWLVNLVIFAVFLVAAFGSRVRESRRE</sequence>
<keyword evidence="3" id="KW-1185">Reference proteome</keyword>
<keyword evidence="1" id="KW-0812">Transmembrane</keyword>
<organism evidence="2 3">
    <name type="scientific">Cryptosporangium japonicum</name>
    <dbReference type="NCBI Taxonomy" id="80872"/>
    <lineage>
        <taxon>Bacteria</taxon>
        <taxon>Bacillati</taxon>
        <taxon>Actinomycetota</taxon>
        <taxon>Actinomycetes</taxon>
        <taxon>Cryptosporangiales</taxon>
        <taxon>Cryptosporangiaceae</taxon>
        <taxon>Cryptosporangium</taxon>
    </lineage>
</organism>
<keyword evidence="1" id="KW-1133">Transmembrane helix</keyword>
<proteinExistence type="predicted"/>
<name>A0ABN0UJL9_9ACTN</name>
<feature type="transmembrane region" description="Helical" evidence="1">
    <location>
        <begin position="31"/>
        <end position="52"/>
    </location>
</feature>
<dbReference type="RefSeq" id="WP_344650606.1">
    <property type="nucleotide sequence ID" value="NZ_BAAAGX010000016.1"/>
</dbReference>
<dbReference type="EMBL" id="BAAAGX010000016">
    <property type="protein sequence ID" value="GAA0252737.1"/>
    <property type="molecule type" value="Genomic_DNA"/>
</dbReference>
<evidence type="ECO:0000313" key="3">
    <source>
        <dbReference type="Proteomes" id="UP001500967"/>
    </source>
</evidence>